<name>K8WIF2_9GAMM</name>
<feature type="signal peptide" evidence="1">
    <location>
        <begin position="1"/>
        <end position="20"/>
    </location>
</feature>
<dbReference type="EMBL" id="AKKN01000004">
    <property type="protein sequence ID" value="EKT60348.1"/>
    <property type="molecule type" value="Genomic_DNA"/>
</dbReference>
<evidence type="ECO:0000313" key="2">
    <source>
        <dbReference type="EMBL" id="EKT60348.1"/>
    </source>
</evidence>
<dbReference type="RefSeq" id="WP_008914571.1">
    <property type="nucleotide sequence ID" value="NZ_CM001773.1"/>
</dbReference>
<organism evidence="2 3">
    <name type="scientific">Providencia sneebia DSM 19967</name>
    <dbReference type="NCBI Taxonomy" id="1141660"/>
    <lineage>
        <taxon>Bacteria</taxon>
        <taxon>Pseudomonadati</taxon>
        <taxon>Pseudomonadota</taxon>
        <taxon>Gammaproteobacteria</taxon>
        <taxon>Enterobacterales</taxon>
        <taxon>Morganellaceae</taxon>
        <taxon>Providencia</taxon>
    </lineage>
</organism>
<evidence type="ECO:0000256" key="1">
    <source>
        <dbReference type="SAM" id="SignalP"/>
    </source>
</evidence>
<comment type="caution">
    <text evidence="2">The sequence shown here is derived from an EMBL/GenBank/DDBJ whole genome shotgun (WGS) entry which is preliminary data.</text>
</comment>
<gene>
    <name evidence="2" type="ORF">OO7_03480</name>
</gene>
<dbReference type="AlphaFoldDB" id="K8WIF2"/>
<keyword evidence="1" id="KW-0732">Signal</keyword>
<keyword evidence="3" id="KW-1185">Reference proteome</keyword>
<reference evidence="2 3" key="1">
    <citation type="journal article" date="2012" name="BMC Genomics">
        <title>Comparative genomics of bacteria in the genus Providencia isolated from wild Drosophila melanogaster.</title>
        <authorList>
            <person name="Galac M.R."/>
            <person name="Lazzaro B.P."/>
        </authorList>
    </citation>
    <scope>NUCLEOTIDE SEQUENCE [LARGE SCALE GENOMIC DNA]</scope>
    <source>
        <strain evidence="2 3">DSM 19967</strain>
    </source>
</reference>
<protein>
    <submittedName>
        <fullName evidence="2">Major outer membrane protein</fullName>
    </submittedName>
</protein>
<proteinExistence type="predicted"/>
<accession>K8WIF2</accession>
<feature type="chain" id="PRO_5003921194" evidence="1">
    <location>
        <begin position="21"/>
        <end position="340"/>
    </location>
</feature>
<dbReference type="PATRIC" id="fig|1141660.3.peg.703"/>
<evidence type="ECO:0000313" key="3">
    <source>
        <dbReference type="Proteomes" id="UP000010290"/>
    </source>
</evidence>
<dbReference type="HOGENOM" id="CLU_741231_0_0_6"/>
<sequence length="340" mass="39069">MNTLKIPFVVLLLTSGFAQAEEFVPNGSMGFTQTFYGNSGSYKTSTSHPALFLNYNFSPKWGIQIDWDRLWNTYHYSGEPKQQDNSLSQPVGTLNYTYGYLGNSRVNWSSSLTIENRNSFRGANPTYSFISTSFDFYEYLPSSEYISATQFAISPKYIYGWQSRSPTGHVNTGVLSMLTNWTLPANFSLTLNAHLFREWYNGSMIVDGENTHYSNANYFMLLAWLNYNNTLYQFNDKTALNFNFVGGFDPYIASNKKAGWNPFLAENLRYEWLGPSVMSGQYRSTYTLFALPKLNLSYQYDKNLQVSTFIQAKYFNQVWGSSEKDWRLQPQIGVAATYNF</sequence>
<dbReference type="Proteomes" id="UP000010290">
    <property type="component" value="Chromosome"/>
</dbReference>